<proteinExistence type="predicted"/>
<accession>A0AAN7UBX5</accession>
<comment type="caution">
    <text evidence="1">The sequence shown here is derived from an EMBL/GenBank/DDBJ whole genome shotgun (WGS) entry which is preliminary data.</text>
</comment>
<name>A0AAN7UBX5_9PEZI</name>
<sequence length="78" mass="8143">MSASYQAVLGSWQVVGVSGSGDLIAMCQMTNHQTPAKSLCSVGVAVTMQASTRSSGCPAPMAGREALHVYPRLYQLPT</sequence>
<dbReference type="Proteomes" id="UP001305414">
    <property type="component" value="Unassembled WGS sequence"/>
</dbReference>
<reference evidence="1 2" key="1">
    <citation type="submission" date="2023-10" db="EMBL/GenBank/DDBJ databases">
        <title>Draft genome sequence of Xylaria bambusicola isolate GMP-LS, the root and basal stem rot pathogen of sugarcane in Indonesia.</title>
        <authorList>
            <person name="Selvaraj P."/>
            <person name="Muralishankar V."/>
            <person name="Muruganantham S."/>
            <person name="Sp S."/>
            <person name="Haryani S."/>
            <person name="Lau K.J.X."/>
            <person name="Naqvi N.I."/>
        </authorList>
    </citation>
    <scope>NUCLEOTIDE SEQUENCE [LARGE SCALE GENOMIC DNA]</scope>
    <source>
        <strain evidence="1">GMP-LS</strain>
    </source>
</reference>
<protein>
    <submittedName>
        <fullName evidence="1">Uncharacterized protein</fullName>
    </submittedName>
</protein>
<dbReference type="AlphaFoldDB" id="A0AAN7UBX5"/>
<evidence type="ECO:0000313" key="1">
    <source>
        <dbReference type="EMBL" id="KAK5629520.1"/>
    </source>
</evidence>
<organism evidence="1 2">
    <name type="scientific">Xylaria bambusicola</name>
    <dbReference type="NCBI Taxonomy" id="326684"/>
    <lineage>
        <taxon>Eukaryota</taxon>
        <taxon>Fungi</taxon>
        <taxon>Dikarya</taxon>
        <taxon>Ascomycota</taxon>
        <taxon>Pezizomycotina</taxon>
        <taxon>Sordariomycetes</taxon>
        <taxon>Xylariomycetidae</taxon>
        <taxon>Xylariales</taxon>
        <taxon>Xylariaceae</taxon>
        <taxon>Xylaria</taxon>
    </lineage>
</organism>
<dbReference type="EMBL" id="JAWHQM010000012">
    <property type="protein sequence ID" value="KAK5629520.1"/>
    <property type="molecule type" value="Genomic_DNA"/>
</dbReference>
<keyword evidence="2" id="KW-1185">Reference proteome</keyword>
<gene>
    <name evidence="1" type="ORF">RRF57_005235</name>
</gene>
<evidence type="ECO:0000313" key="2">
    <source>
        <dbReference type="Proteomes" id="UP001305414"/>
    </source>
</evidence>